<dbReference type="EMBL" id="KI913251">
    <property type="protein sequence ID" value="ETV65086.1"/>
    <property type="molecule type" value="Genomic_DNA"/>
</dbReference>
<proteinExistence type="predicted"/>
<name>W4FE54_APHAT</name>
<reference evidence="1" key="1">
    <citation type="submission" date="2013-12" db="EMBL/GenBank/DDBJ databases">
        <title>The Genome Sequence of Aphanomyces astaci APO3.</title>
        <authorList>
            <consortium name="The Broad Institute Genomics Platform"/>
            <person name="Russ C."/>
            <person name="Tyler B."/>
            <person name="van West P."/>
            <person name="Dieguez-Uribeondo J."/>
            <person name="Young S.K."/>
            <person name="Zeng Q."/>
            <person name="Gargeya S."/>
            <person name="Fitzgerald M."/>
            <person name="Abouelleil A."/>
            <person name="Alvarado L."/>
            <person name="Chapman S.B."/>
            <person name="Gainer-Dewar J."/>
            <person name="Goldberg J."/>
            <person name="Griggs A."/>
            <person name="Gujja S."/>
            <person name="Hansen M."/>
            <person name="Howarth C."/>
            <person name="Imamovic A."/>
            <person name="Ireland A."/>
            <person name="Larimer J."/>
            <person name="McCowan C."/>
            <person name="Murphy C."/>
            <person name="Pearson M."/>
            <person name="Poon T.W."/>
            <person name="Priest M."/>
            <person name="Roberts A."/>
            <person name="Saif S."/>
            <person name="Shea T."/>
            <person name="Sykes S."/>
            <person name="Wortman J."/>
            <person name="Nusbaum C."/>
            <person name="Birren B."/>
        </authorList>
    </citation>
    <scope>NUCLEOTIDE SEQUENCE [LARGE SCALE GENOMIC DNA]</scope>
    <source>
        <strain evidence="1">APO3</strain>
    </source>
</reference>
<dbReference type="AlphaFoldDB" id="W4FE54"/>
<evidence type="ECO:0000313" key="1">
    <source>
        <dbReference type="EMBL" id="ETV65086.1"/>
    </source>
</evidence>
<dbReference type="Proteomes" id="UP000469452">
    <property type="component" value="Unassembled WGS sequence"/>
</dbReference>
<evidence type="ECO:0008006" key="4">
    <source>
        <dbReference type="Google" id="ProtNLM"/>
    </source>
</evidence>
<dbReference type="VEuPathDB" id="FungiDB:H257_18134"/>
<dbReference type="GeneID" id="20820130"/>
<organism evidence="1">
    <name type="scientific">Aphanomyces astaci</name>
    <name type="common">Crayfish plague agent</name>
    <dbReference type="NCBI Taxonomy" id="112090"/>
    <lineage>
        <taxon>Eukaryota</taxon>
        <taxon>Sar</taxon>
        <taxon>Stramenopiles</taxon>
        <taxon>Oomycota</taxon>
        <taxon>Saprolegniomycetes</taxon>
        <taxon>Saprolegniales</taxon>
        <taxon>Verrucalvaceae</taxon>
        <taxon>Aphanomyces</taxon>
    </lineage>
</organism>
<accession>W4FE54</accession>
<evidence type="ECO:0000313" key="3">
    <source>
        <dbReference type="Proteomes" id="UP000469452"/>
    </source>
</evidence>
<dbReference type="InterPro" id="IPR009003">
    <property type="entry name" value="Peptidase_S1_PA"/>
</dbReference>
<gene>
    <name evidence="2" type="ORF">AaE_015886</name>
    <name evidence="1" type="ORF">H257_18134</name>
</gene>
<dbReference type="EMBL" id="VJMI01021125">
    <property type="protein sequence ID" value="KAF0702497.1"/>
    <property type="molecule type" value="Genomic_DNA"/>
</dbReference>
<evidence type="ECO:0000313" key="2">
    <source>
        <dbReference type="EMBL" id="KAF0702497.1"/>
    </source>
</evidence>
<dbReference type="RefSeq" id="XP_009845445.1">
    <property type="nucleotide sequence ID" value="XM_009847143.1"/>
</dbReference>
<reference evidence="2 3" key="2">
    <citation type="submission" date="2019-06" db="EMBL/GenBank/DDBJ databases">
        <title>Genomics analysis of Aphanomyces spp. identifies a new class of oomycete effector associated with host adaptation.</title>
        <authorList>
            <person name="Gaulin E."/>
        </authorList>
    </citation>
    <scope>NUCLEOTIDE SEQUENCE [LARGE SCALE GENOMIC DNA]</scope>
    <source>
        <strain evidence="2 3">E</strain>
    </source>
</reference>
<dbReference type="OrthoDB" id="269605at2759"/>
<protein>
    <recommendedName>
        <fullName evidence="4">Peptidase S1 domain-containing protein</fullName>
    </recommendedName>
</protein>
<dbReference type="SUPFAM" id="SSF50494">
    <property type="entry name" value="Trypsin-like serine proteases"/>
    <property type="match status" value="1"/>
</dbReference>
<dbReference type="Pfam" id="PF13365">
    <property type="entry name" value="Trypsin_2"/>
    <property type="match status" value="1"/>
</dbReference>
<sequence length="259" mass="28306">MARRGVLALTTLFRLPHEGMEAFEVLSRGSAMLVHRTRAKRNPSLLHVLTCAHVACPWRYPAYYPHEWLQHVDEGFVKHTLALREIGSGATMWEVDLEPHTAVHPSRDLALLELKSSVVRDDKSVDPFDLDTAFSVAESEPLVFDGHVQPDETTTCVQPESVAGAYFWLNPTTKQAFASSATVLTQGMCGGAAFTTHGRKVVGLVEGIVPVVENASPAYKTLENHVAIIPRDDLTEFVLDFEAGGTNAELLFTGTGLQG</sequence>